<organism evidence="2 3">
    <name type="scientific">Rhodoferax lithotrophicus</name>
    <dbReference type="NCBI Taxonomy" id="2798804"/>
    <lineage>
        <taxon>Bacteria</taxon>
        <taxon>Pseudomonadati</taxon>
        <taxon>Pseudomonadota</taxon>
        <taxon>Betaproteobacteria</taxon>
        <taxon>Burkholderiales</taxon>
        <taxon>Comamonadaceae</taxon>
        <taxon>Rhodoferax</taxon>
    </lineage>
</organism>
<reference evidence="2 3" key="1">
    <citation type="journal article" date="2021" name="Microbiol. Spectr.">
        <title>A Single Bacterium Capable of Oxidation and Reduction of Iron at Circumneutral pH.</title>
        <authorList>
            <person name="Kato S."/>
            <person name="Ohkuma M."/>
        </authorList>
    </citation>
    <scope>NUCLEOTIDE SEQUENCE [LARGE SCALE GENOMIC DNA]</scope>
    <source>
        <strain evidence="2 3">MIZ03</strain>
    </source>
</reference>
<keyword evidence="3" id="KW-1185">Reference proteome</keyword>
<protein>
    <submittedName>
        <fullName evidence="2">Uncharacterized protein</fullName>
    </submittedName>
</protein>
<dbReference type="Proteomes" id="UP000824366">
    <property type="component" value="Chromosome"/>
</dbReference>
<evidence type="ECO:0000256" key="1">
    <source>
        <dbReference type="SAM" id="MobiDB-lite"/>
    </source>
</evidence>
<sequence>MAPQGPGITENQPTLKGKVLGVQSAFGHPSYLLNQTGKPIKSAPSSRTRSAAFSASITAAA</sequence>
<evidence type="ECO:0000313" key="2">
    <source>
        <dbReference type="EMBL" id="BCO28390.1"/>
    </source>
</evidence>
<proteinExistence type="predicted"/>
<name>A0ABM7MPY4_9BURK</name>
<feature type="region of interest" description="Disordered" evidence="1">
    <location>
        <begin position="36"/>
        <end position="61"/>
    </location>
</feature>
<gene>
    <name evidence="2" type="ORF">MIZ03_3290</name>
</gene>
<dbReference type="EMBL" id="AP024238">
    <property type="protein sequence ID" value="BCO28390.1"/>
    <property type="molecule type" value="Genomic_DNA"/>
</dbReference>
<accession>A0ABM7MPY4</accession>
<evidence type="ECO:0000313" key="3">
    <source>
        <dbReference type="Proteomes" id="UP000824366"/>
    </source>
</evidence>
<feature type="compositionally biased region" description="Low complexity" evidence="1">
    <location>
        <begin position="42"/>
        <end position="61"/>
    </location>
</feature>